<dbReference type="InterPro" id="IPR036590">
    <property type="entry name" value="SRAP-like"/>
</dbReference>
<evidence type="ECO:0000256" key="5">
    <source>
        <dbReference type="ARBA" id="ARBA00023124"/>
    </source>
</evidence>
<keyword evidence="3" id="KW-0227">DNA damage</keyword>
<dbReference type="GO" id="GO:0003697">
    <property type="term" value="F:single-stranded DNA binding"/>
    <property type="evidence" value="ECO:0007669"/>
    <property type="project" value="InterPro"/>
</dbReference>
<organism evidence="9 10">
    <name type="scientific">Flagellimonas alvinocaridis</name>
    <dbReference type="NCBI Taxonomy" id="2530200"/>
    <lineage>
        <taxon>Bacteria</taxon>
        <taxon>Pseudomonadati</taxon>
        <taxon>Bacteroidota</taxon>
        <taxon>Flavobacteriia</taxon>
        <taxon>Flavobacteriales</taxon>
        <taxon>Flavobacteriaceae</taxon>
        <taxon>Flagellimonas</taxon>
    </lineage>
</organism>
<name>A0A4S8RPX7_9FLAO</name>
<dbReference type="Gene3D" id="3.90.1680.10">
    <property type="entry name" value="SOS response associated peptidase-like"/>
    <property type="match status" value="1"/>
</dbReference>
<dbReference type="GO" id="GO:0008233">
    <property type="term" value="F:peptidase activity"/>
    <property type="evidence" value="ECO:0007669"/>
    <property type="project" value="UniProtKB-KW"/>
</dbReference>
<evidence type="ECO:0000256" key="7">
    <source>
        <dbReference type="ARBA" id="ARBA00023239"/>
    </source>
</evidence>
<dbReference type="PANTHER" id="PTHR13604">
    <property type="entry name" value="DC12-RELATED"/>
    <property type="match status" value="1"/>
</dbReference>
<comment type="similarity">
    <text evidence="1 8">Belongs to the SOS response-associated peptidase family.</text>
</comment>
<sequence length="285" mass="33283">LTKKALRLFTDRSNLKVVHFGPARVGHFRPASYGHFNPARVVYYVRRFHSVKAMYGDLDTDLELIYFHANGWSHPVMWTLGQEEPNNMLPAMWGIMPPKEKQENYTQYFKNPKTFGGLNAKSEKLFDHFVYRYCWENQRCIIPVDGFFEPHNTKVKVKGKDFKVPFYFRRKNSDPLYLAGIYTNTSDGRRTFAVLTKDATPMFEEIHNEKKRRPVIIDDENLDAWLHNGNNESDVQDLIDDDLWEGDLEAHPVTKDLYSRSVDSNYPGIIDKVDYEEVSISYGLP</sequence>
<keyword evidence="7" id="KW-0456">Lyase</keyword>
<dbReference type="GO" id="GO:0006508">
    <property type="term" value="P:proteolysis"/>
    <property type="evidence" value="ECO:0007669"/>
    <property type="project" value="UniProtKB-KW"/>
</dbReference>
<dbReference type="RefSeq" id="WP_136567586.1">
    <property type="nucleotide sequence ID" value="NZ_SNTZ01000017.1"/>
</dbReference>
<evidence type="ECO:0000256" key="3">
    <source>
        <dbReference type="ARBA" id="ARBA00022763"/>
    </source>
</evidence>
<dbReference type="PANTHER" id="PTHR13604:SF0">
    <property type="entry name" value="ABASIC SITE PROCESSING PROTEIN HMCES"/>
    <property type="match status" value="1"/>
</dbReference>
<evidence type="ECO:0000256" key="1">
    <source>
        <dbReference type="ARBA" id="ARBA00008136"/>
    </source>
</evidence>
<dbReference type="GO" id="GO:0016829">
    <property type="term" value="F:lyase activity"/>
    <property type="evidence" value="ECO:0007669"/>
    <property type="project" value="UniProtKB-KW"/>
</dbReference>
<dbReference type="Pfam" id="PF02586">
    <property type="entry name" value="SRAP"/>
    <property type="match status" value="1"/>
</dbReference>
<dbReference type="SUPFAM" id="SSF143081">
    <property type="entry name" value="BB1717-like"/>
    <property type="match status" value="1"/>
</dbReference>
<evidence type="ECO:0000313" key="9">
    <source>
        <dbReference type="EMBL" id="THV57059.1"/>
    </source>
</evidence>
<keyword evidence="6" id="KW-0238">DNA-binding</keyword>
<keyword evidence="2 8" id="KW-0645">Protease</keyword>
<keyword evidence="4 8" id="KW-0378">Hydrolase</keyword>
<evidence type="ECO:0000256" key="8">
    <source>
        <dbReference type="RuleBase" id="RU364100"/>
    </source>
</evidence>
<evidence type="ECO:0000256" key="6">
    <source>
        <dbReference type="ARBA" id="ARBA00023125"/>
    </source>
</evidence>
<dbReference type="GO" id="GO:0106300">
    <property type="term" value="P:protein-DNA covalent cross-linking repair"/>
    <property type="evidence" value="ECO:0007669"/>
    <property type="project" value="InterPro"/>
</dbReference>
<feature type="non-terminal residue" evidence="9">
    <location>
        <position position="1"/>
    </location>
</feature>
<dbReference type="Proteomes" id="UP000310406">
    <property type="component" value="Unassembled WGS sequence"/>
</dbReference>
<gene>
    <name evidence="9" type="ORF">EZV76_16235</name>
</gene>
<accession>A0A4S8RPX7</accession>
<dbReference type="OrthoDB" id="9782620at2"/>
<dbReference type="AlphaFoldDB" id="A0A4S8RPX7"/>
<evidence type="ECO:0000313" key="10">
    <source>
        <dbReference type="Proteomes" id="UP000310406"/>
    </source>
</evidence>
<evidence type="ECO:0000256" key="2">
    <source>
        <dbReference type="ARBA" id="ARBA00022670"/>
    </source>
</evidence>
<dbReference type="EC" id="3.4.-.-" evidence="8"/>
<dbReference type="InterPro" id="IPR003738">
    <property type="entry name" value="SRAP"/>
</dbReference>
<protein>
    <recommendedName>
        <fullName evidence="8">Abasic site processing protein</fullName>
        <ecNumber evidence="8">3.4.-.-</ecNumber>
    </recommendedName>
</protein>
<comment type="caution">
    <text evidence="9">The sequence shown here is derived from an EMBL/GenBank/DDBJ whole genome shotgun (WGS) entry which is preliminary data.</text>
</comment>
<dbReference type="EMBL" id="SNTZ01000017">
    <property type="protein sequence ID" value="THV57059.1"/>
    <property type="molecule type" value="Genomic_DNA"/>
</dbReference>
<keyword evidence="10" id="KW-1185">Reference proteome</keyword>
<proteinExistence type="inferred from homology"/>
<reference evidence="9 10" key="1">
    <citation type="submission" date="2019-03" db="EMBL/GenBank/DDBJ databases">
        <title>Muricauda SCR12 sp.nov, a marine bacterium isolated from Pacific Ocean:the Okinawa trough.</title>
        <authorList>
            <person name="Liu L."/>
        </authorList>
    </citation>
    <scope>NUCLEOTIDE SEQUENCE [LARGE SCALE GENOMIC DNA]</scope>
    <source>
        <strain evidence="9 10">SCR12</strain>
    </source>
</reference>
<evidence type="ECO:0000256" key="4">
    <source>
        <dbReference type="ARBA" id="ARBA00022801"/>
    </source>
</evidence>
<keyword evidence="5" id="KW-0190">Covalent protein-DNA linkage</keyword>